<sequence>MKMTWWLEPEKRYEAQEGHSDAYREGYLAVIDKCVEYCHIVLDGDMYSLRLKTLQDHVNYLTALIDWDTRWIEVGYSKQVEKLVEAEDFIHASSLKLKRDRLKASMIFRQGTTTLVVVGECPFFSTKLVIDCFLVEVKNMAELALTMRVRLIADQRESETLSRLCDKYTSCCNDVSDWIGEHHTLSQRKINEAVYHPLRDRYGLLAQMTQSAIRRVIASYKTIHSRMEHRSDGKNKRKRTTYYSTRPKYSSAGVDLLWNRDYSYSPMTGMFSLPVMNGRIKVKAQWKGIPDEYRDARFGTARLVSKRGGWYLHIPITLQVPDPTSSPKTIVGVDLGIRMLATSYDGETTLFQRGGEVKSKRGKYKRLRQQLQKRGTRSARRRLKTIGDRENRWMTDVNHQASKALVNHYGRDTMLVLEDLTGIRNATERVKVKDRYVQVSWSFYQFRQMVEYKAKRKGQTVLFVDPAYTSQTCPKCGKIRKANRDKKRHLYICRNCGYRSNDDRIAAMNLRHKGYDLLTSQYAASMTDSVRVQSTTL</sequence>
<dbReference type="AlphaFoldDB" id="A0A1X2Z2M9"/>
<evidence type="ECO:0000256" key="2">
    <source>
        <dbReference type="ARBA" id="ARBA00011044"/>
    </source>
</evidence>
<keyword evidence="5" id="KW-0233">DNA recombination</keyword>
<protein>
    <submittedName>
        <fullName evidence="8">Transposase</fullName>
    </submittedName>
</protein>
<evidence type="ECO:0000256" key="4">
    <source>
        <dbReference type="ARBA" id="ARBA00023125"/>
    </source>
</evidence>
<dbReference type="NCBIfam" id="NF040570">
    <property type="entry name" value="guided_TnpB"/>
    <property type="match status" value="1"/>
</dbReference>
<dbReference type="Proteomes" id="UP000193377">
    <property type="component" value="Unassembled WGS sequence"/>
</dbReference>
<comment type="caution">
    <text evidence="8">The sequence shown here is derived from an EMBL/GenBank/DDBJ whole genome shotgun (WGS) entry which is preliminary data.</text>
</comment>
<evidence type="ECO:0000256" key="5">
    <source>
        <dbReference type="ARBA" id="ARBA00023172"/>
    </source>
</evidence>
<evidence type="ECO:0000313" key="8">
    <source>
        <dbReference type="EMBL" id="OSG88668.1"/>
    </source>
</evidence>
<dbReference type="Pfam" id="PF01385">
    <property type="entry name" value="OrfB_IS605"/>
    <property type="match status" value="1"/>
</dbReference>
<name>A0A1X2Z2M9_BIFAD</name>
<keyword evidence="3" id="KW-0815">Transposition</keyword>
<evidence type="ECO:0000313" key="9">
    <source>
        <dbReference type="Proteomes" id="UP000193377"/>
    </source>
</evidence>
<organism evidence="8 9">
    <name type="scientific">Bifidobacterium adolescentis</name>
    <dbReference type="NCBI Taxonomy" id="1680"/>
    <lineage>
        <taxon>Bacteria</taxon>
        <taxon>Bacillati</taxon>
        <taxon>Actinomycetota</taxon>
        <taxon>Actinomycetes</taxon>
        <taxon>Bifidobacteriales</taxon>
        <taxon>Bifidobacteriaceae</taxon>
        <taxon>Bifidobacterium</taxon>
    </lineage>
</organism>
<comment type="similarity">
    <text evidence="1">In the C-terminal section; belongs to the transposase 35 family.</text>
</comment>
<evidence type="ECO:0000256" key="1">
    <source>
        <dbReference type="ARBA" id="ARBA00008761"/>
    </source>
</evidence>
<dbReference type="GO" id="GO:0003677">
    <property type="term" value="F:DNA binding"/>
    <property type="evidence" value="ECO:0007669"/>
    <property type="project" value="UniProtKB-KW"/>
</dbReference>
<dbReference type="GO" id="GO:0032196">
    <property type="term" value="P:transposition"/>
    <property type="evidence" value="ECO:0007669"/>
    <property type="project" value="UniProtKB-KW"/>
</dbReference>
<feature type="domain" description="Probable transposase IS891/IS1136/IS1341" evidence="6">
    <location>
        <begin position="313"/>
        <end position="412"/>
    </location>
</feature>
<keyword evidence="4" id="KW-0238">DNA-binding</keyword>
<dbReference type="InterPro" id="IPR001959">
    <property type="entry name" value="Transposase"/>
</dbReference>
<dbReference type="Pfam" id="PF07282">
    <property type="entry name" value="Cas12f1-like_TNB"/>
    <property type="match status" value="1"/>
</dbReference>
<dbReference type="EMBL" id="LNKD01000001">
    <property type="protein sequence ID" value="OSG88668.1"/>
    <property type="molecule type" value="Genomic_DNA"/>
</dbReference>
<dbReference type="InterPro" id="IPR010095">
    <property type="entry name" value="Cas12f1-like_TNB"/>
</dbReference>
<evidence type="ECO:0000256" key="3">
    <source>
        <dbReference type="ARBA" id="ARBA00022578"/>
    </source>
</evidence>
<dbReference type="NCBIfam" id="TIGR01766">
    <property type="entry name" value="IS200/IS605 family accessory protein TnpB-like domain"/>
    <property type="match status" value="1"/>
</dbReference>
<dbReference type="PANTHER" id="PTHR30405">
    <property type="entry name" value="TRANSPOSASE"/>
    <property type="match status" value="1"/>
</dbReference>
<gene>
    <name evidence="8" type="ORF">B0487_1587</name>
</gene>
<evidence type="ECO:0000259" key="7">
    <source>
        <dbReference type="Pfam" id="PF07282"/>
    </source>
</evidence>
<dbReference type="InterPro" id="IPR051399">
    <property type="entry name" value="RNA-guided_DNA_endo/Transpos"/>
</dbReference>
<proteinExistence type="inferred from homology"/>
<comment type="similarity">
    <text evidence="2">In the N-terminal section; belongs to the transposase 2 family.</text>
</comment>
<dbReference type="PANTHER" id="PTHR30405:SF11">
    <property type="entry name" value="RNA-GUIDED DNA ENDONUCLEASE RV2885C-RELATED"/>
    <property type="match status" value="1"/>
</dbReference>
<reference evidence="8 9" key="1">
    <citation type="journal article" date="2016" name="Sci. Rep.">
        <title>Evaluation of genetic diversity among strains of the human gut commensal Bifidobacterium adolescentis.</title>
        <authorList>
            <person name="Duranti S."/>
            <person name="Milani C."/>
            <person name="Lugli G.A."/>
            <person name="Mancabelli L."/>
            <person name="Turroni F."/>
            <person name="Ferrario C."/>
            <person name="Mangifesta M."/>
            <person name="Viappiani A."/>
            <person name="Sanchez B."/>
            <person name="Margolles A."/>
            <person name="van Sinderen D."/>
            <person name="Ventura M."/>
        </authorList>
    </citation>
    <scope>NUCLEOTIDE SEQUENCE [LARGE SCALE GENOMIC DNA]</scope>
    <source>
        <strain evidence="8 9">487B</strain>
    </source>
</reference>
<dbReference type="GO" id="GO:0006310">
    <property type="term" value="P:DNA recombination"/>
    <property type="evidence" value="ECO:0007669"/>
    <property type="project" value="UniProtKB-KW"/>
</dbReference>
<evidence type="ECO:0000259" key="6">
    <source>
        <dbReference type="Pfam" id="PF01385"/>
    </source>
</evidence>
<accession>A0A1X2Z2M9</accession>
<feature type="domain" description="Cas12f1-like TNB" evidence="7">
    <location>
        <begin position="443"/>
        <end position="510"/>
    </location>
</feature>